<keyword evidence="2" id="KW-0472">Membrane</keyword>
<evidence type="ECO:0000313" key="4">
    <source>
        <dbReference type="Proteomes" id="UP000649739"/>
    </source>
</evidence>
<reference evidence="3" key="1">
    <citation type="journal article" date="2014" name="Int. J. Syst. Evol. Microbiol.">
        <title>Complete genome sequence of Corynebacterium casei LMG S-19264T (=DSM 44701T), isolated from a smear-ripened cheese.</title>
        <authorList>
            <consortium name="US DOE Joint Genome Institute (JGI-PGF)"/>
            <person name="Walter F."/>
            <person name="Albersmeier A."/>
            <person name="Kalinowski J."/>
            <person name="Ruckert C."/>
        </authorList>
    </citation>
    <scope>NUCLEOTIDE SEQUENCE</scope>
    <source>
        <strain evidence="3">JCM 3090</strain>
    </source>
</reference>
<feature type="compositionally biased region" description="Pro residues" evidence="1">
    <location>
        <begin position="198"/>
        <end position="221"/>
    </location>
</feature>
<evidence type="ECO:0000256" key="2">
    <source>
        <dbReference type="SAM" id="Phobius"/>
    </source>
</evidence>
<accession>A0A8J3B0W8</accession>
<feature type="transmembrane region" description="Helical" evidence="2">
    <location>
        <begin position="12"/>
        <end position="31"/>
    </location>
</feature>
<keyword evidence="4" id="KW-1185">Reference proteome</keyword>
<evidence type="ECO:0000313" key="3">
    <source>
        <dbReference type="EMBL" id="GGJ82709.1"/>
    </source>
</evidence>
<reference evidence="3" key="2">
    <citation type="submission" date="2020-09" db="EMBL/GenBank/DDBJ databases">
        <authorList>
            <person name="Sun Q."/>
            <person name="Ohkuma M."/>
        </authorList>
    </citation>
    <scope>NUCLEOTIDE SEQUENCE</scope>
    <source>
        <strain evidence="3">JCM 3090</strain>
    </source>
</reference>
<evidence type="ECO:0000256" key="1">
    <source>
        <dbReference type="SAM" id="MobiDB-lite"/>
    </source>
</evidence>
<dbReference type="AlphaFoldDB" id="A0A8J3B0W8"/>
<feature type="region of interest" description="Disordered" evidence="1">
    <location>
        <begin position="194"/>
        <end position="302"/>
    </location>
</feature>
<comment type="caution">
    <text evidence="3">The sequence shown here is derived from an EMBL/GenBank/DDBJ whole genome shotgun (WGS) entry which is preliminary data.</text>
</comment>
<organism evidence="3 4">
    <name type="scientific">Pilimelia anulata</name>
    <dbReference type="NCBI Taxonomy" id="53371"/>
    <lineage>
        <taxon>Bacteria</taxon>
        <taxon>Bacillati</taxon>
        <taxon>Actinomycetota</taxon>
        <taxon>Actinomycetes</taxon>
        <taxon>Micromonosporales</taxon>
        <taxon>Micromonosporaceae</taxon>
        <taxon>Pilimelia</taxon>
    </lineage>
</organism>
<proteinExistence type="predicted"/>
<dbReference type="Proteomes" id="UP000649739">
    <property type="component" value="Unassembled WGS sequence"/>
</dbReference>
<dbReference type="EMBL" id="BMQB01000002">
    <property type="protein sequence ID" value="GGJ82709.1"/>
    <property type="molecule type" value="Genomic_DNA"/>
</dbReference>
<sequence length="399" mass="41387">MLRAYGRHLHDTWRGVWAMLFFGAFGLLIIFGSTPQNMADPVRMSQIASVALSDDDSGHAMFDVTRLRPGHQVSRCIAVRYDGLPGGSEVRLVAQNINDTTPGGATLADHIRVQVSRGTVGSSASCTGFDGAAIYAGSRSLSDLGVAGGVGTGWTPVPNQTRVFRITIWLRSDAPQNLQGKKFNADLIWGMTTVGSAPPAPPTAAPTTTPPPVPTDPPVTTPPTDDEDAPGVVPTTEPSPTGTPQPDVKPSRSTPGDSLPTLTPTAAPPAVPDNGGGDGNNGGQPRNGDGGGGGDTARGPIGNAVKGISNAVGKATEGLTAFTKAAGKAAAAAAKRPQYPFVSIGIMFLFLLAQDRFDRRDPKLALAPVMREPYLIFAESAEAADRTGDYIRFDEPKGG</sequence>
<keyword evidence="2" id="KW-1133">Transmembrane helix</keyword>
<protein>
    <submittedName>
        <fullName evidence="3">Uncharacterized protein</fullName>
    </submittedName>
</protein>
<dbReference type="RefSeq" id="WP_189168900.1">
    <property type="nucleotide sequence ID" value="NZ_BMQB01000002.1"/>
</dbReference>
<name>A0A8J3B0W8_9ACTN</name>
<gene>
    <name evidence="3" type="ORF">GCM10010123_10440</name>
</gene>
<keyword evidence="2" id="KW-0812">Transmembrane</keyword>